<feature type="compositionally biased region" description="Basic and acidic residues" evidence="1">
    <location>
        <begin position="1"/>
        <end position="15"/>
    </location>
</feature>
<name>A0AAW0NFS3_9GOBI</name>
<comment type="caution">
    <text evidence="2">The sequence shown here is derived from an EMBL/GenBank/DDBJ whole genome shotgun (WGS) entry which is preliminary data.</text>
</comment>
<gene>
    <name evidence="2" type="ORF">WMY93_021716</name>
</gene>
<protein>
    <submittedName>
        <fullName evidence="2">Uncharacterized protein</fullName>
    </submittedName>
</protein>
<keyword evidence="3" id="KW-1185">Reference proteome</keyword>
<feature type="region of interest" description="Disordered" evidence="1">
    <location>
        <begin position="157"/>
        <end position="177"/>
    </location>
</feature>
<organism evidence="2 3">
    <name type="scientific">Mugilogobius chulae</name>
    <name type="common">yellowstripe goby</name>
    <dbReference type="NCBI Taxonomy" id="88201"/>
    <lineage>
        <taxon>Eukaryota</taxon>
        <taxon>Metazoa</taxon>
        <taxon>Chordata</taxon>
        <taxon>Craniata</taxon>
        <taxon>Vertebrata</taxon>
        <taxon>Euteleostomi</taxon>
        <taxon>Actinopterygii</taxon>
        <taxon>Neopterygii</taxon>
        <taxon>Teleostei</taxon>
        <taxon>Neoteleostei</taxon>
        <taxon>Acanthomorphata</taxon>
        <taxon>Gobiaria</taxon>
        <taxon>Gobiiformes</taxon>
        <taxon>Gobioidei</taxon>
        <taxon>Gobiidae</taxon>
        <taxon>Gobionellinae</taxon>
        <taxon>Mugilogobius</taxon>
    </lineage>
</organism>
<dbReference type="EMBL" id="JBBPFD010000015">
    <property type="protein sequence ID" value="KAK7896391.1"/>
    <property type="molecule type" value="Genomic_DNA"/>
</dbReference>
<reference evidence="3" key="1">
    <citation type="submission" date="2024-04" db="EMBL/GenBank/DDBJ databases">
        <title>Salinicola lusitanus LLJ914,a marine bacterium isolated from the Okinawa Trough.</title>
        <authorList>
            <person name="Li J."/>
        </authorList>
    </citation>
    <scope>NUCLEOTIDE SEQUENCE [LARGE SCALE GENOMIC DNA]</scope>
</reference>
<evidence type="ECO:0000256" key="1">
    <source>
        <dbReference type="SAM" id="MobiDB-lite"/>
    </source>
</evidence>
<feature type="region of interest" description="Disordered" evidence="1">
    <location>
        <begin position="1"/>
        <end position="23"/>
    </location>
</feature>
<evidence type="ECO:0000313" key="2">
    <source>
        <dbReference type="EMBL" id="KAK7896391.1"/>
    </source>
</evidence>
<evidence type="ECO:0000313" key="3">
    <source>
        <dbReference type="Proteomes" id="UP001460270"/>
    </source>
</evidence>
<proteinExistence type="predicted"/>
<accession>A0AAW0NFS3</accession>
<sequence length="177" mass="20012">MAGKPEGKRGRRELSSTDPEEERCKLTLEIQSIRETLNGVNSKLQKLDKLDQLAEDVKDMKQSLDFYIALVDVLKEDNASLRVEVNNLKQLTTTLQKDNTHLSESILDLQCRSMRDNIIIHGIPEENKETYQVTEQLVKKFMTDQLKMDQPTVQILTSPGHIASGGPKQPRGDPDPS</sequence>
<dbReference type="Proteomes" id="UP001460270">
    <property type="component" value="Unassembled WGS sequence"/>
</dbReference>
<dbReference type="AlphaFoldDB" id="A0AAW0NFS3"/>